<comment type="caution">
    <text evidence="1">The sequence shown here is derived from an EMBL/GenBank/DDBJ whole genome shotgun (WGS) entry which is preliminary data.</text>
</comment>
<protein>
    <submittedName>
        <fullName evidence="1">Uncharacterized protein</fullName>
    </submittedName>
</protein>
<evidence type="ECO:0000313" key="1">
    <source>
        <dbReference type="EMBL" id="KAK8406827.1"/>
    </source>
</evidence>
<keyword evidence="2" id="KW-1185">Reference proteome</keyword>
<proteinExistence type="predicted"/>
<dbReference type="Proteomes" id="UP001487740">
    <property type="component" value="Unassembled WGS sequence"/>
</dbReference>
<gene>
    <name evidence="1" type="ORF">O3P69_007408</name>
</gene>
<sequence length="68" mass="7972">MLQNVMTTLVKQKKIKKYKWQFSIQTSSLVEDFVADFEVAIRDFTSSSHQDMVMVKFSIVSCTWYLNA</sequence>
<organism evidence="1 2">
    <name type="scientific">Scylla paramamosain</name>
    <name type="common">Mud crab</name>
    <dbReference type="NCBI Taxonomy" id="85552"/>
    <lineage>
        <taxon>Eukaryota</taxon>
        <taxon>Metazoa</taxon>
        <taxon>Ecdysozoa</taxon>
        <taxon>Arthropoda</taxon>
        <taxon>Crustacea</taxon>
        <taxon>Multicrustacea</taxon>
        <taxon>Malacostraca</taxon>
        <taxon>Eumalacostraca</taxon>
        <taxon>Eucarida</taxon>
        <taxon>Decapoda</taxon>
        <taxon>Pleocyemata</taxon>
        <taxon>Brachyura</taxon>
        <taxon>Eubrachyura</taxon>
        <taxon>Portunoidea</taxon>
        <taxon>Portunidae</taxon>
        <taxon>Portuninae</taxon>
        <taxon>Scylla</taxon>
    </lineage>
</organism>
<name>A0AAW0V3C5_SCYPA</name>
<dbReference type="EMBL" id="JARAKH010000002">
    <property type="protein sequence ID" value="KAK8406827.1"/>
    <property type="molecule type" value="Genomic_DNA"/>
</dbReference>
<evidence type="ECO:0000313" key="2">
    <source>
        <dbReference type="Proteomes" id="UP001487740"/>
    </source>
</evidence>
<accession>A0AAW0V3C5</accession>
<reference evidence="1 2" key="1">
    <citation type="submission" date="2023-03" db="EMBL/GenBank/DDBJ databases">
        <title>High-quality genome of Scylla paramamosain provides insights in environmental adaptation.</title>
        <authorList>
            <person name="Zhang L."/>
        </authorList>
    </citation>
    <scope>NUCLEOTIDE SEQUENCE [LARGE SCALE GENOMIC DNA]</scope>
    <source>
        <strain evidence="1">LZ_2023a</strain>
        <tissue evidence="1">Muscle</tissue>
    </source>
</reference>
<dbReference type="AlphaFoldDB" id="A0AAW0V3C5"/>